<organism evidence="6 7">
    <name type="scientific">Saccharothrix variisporea</name>
    <dbReference type="NCBI Taxonomy" id="543527"/>
    <lineage>
        <taxon>Bacteria</taxon>
        <taxon>Bacillati</taxon>
        <taxon>Actinomycetota</taxon>
        <taxon>Actinomycetes</taxon>
        <taxon>Pseudonocardiales</taxon>
        <taxon>Pseudonocardiaceae</taxon>
        <taxon>Saccharothrix</taxon>
    </lineage>
</organism>
<comment type="caution">
    <text evidence="6">The sequence shown here is derived from an EMBL/GenBank/DDBJ whole genome shotgun (WGS) entry which is preliminary data.</text>
</comment>
<dbReference type="GO" id="GO:0005524">
    <property type="term" value="F:ATP binding"/>
    <property type="evidence" value="ECO:0007669"/>
    <property type="project" value="UniProtKB-KW"/>
</dbReference>
<gene>
    <name evidence="6" type="ORF">DFJ66_7326</name>
</gene>
<evidence type="ECO:0000313" key="6">
    <source>
        <dbReference type="EMBL" id="RKT73984.1"/>
    </source>
</evidence>
<dbReference type="EMBL" id="RBXR01000001">
    <property type="protein sequence ID" value="RKT73984.1"/>
    <property type="molecule type" value="Genomic_DNA"/>
</dbReference>
<feature type="domain" description="Maltokinase N-terminal cap" evidence="5">
    <location>
        <begin position="21"/>
        <end position="104"/>
    </location>
</feature>
<dbReference type="GO" id="GO:0016301">
    <property type="term" value="F:kinase activity"/>
    <property type="evidence" value="ECO:0007669"/>
    <property type="project" value="UniProtKB-KW"/>
</dbReference>
<sequence>MAKIHAGATLTPGFREFLPRWVSRQPWYRGDEVPTLRPIGFYRLEDPAGEVGMEAHLVSDGTDLYHVPLTYRGTPLPDAPAESLLATPDHSVLGTRWIYDAPVDPTWRARVLDLVRTGGVSEPAGRSGVGPAEARGVLDGPLGSRIEVVRVLTPGMRSDASGVVGTWYPDGPDGEPVTGCLAVVSL</sequence>
<evidence type="ECO:0000256" key="1">
    <source>
        <dbReference type="ARBA" id="ARBA00022679"/>
    </source>
</evidence>
<keyword evidence="1" id="KW-0808">Transferase</keyword>
<dbReference type="Pfam" id="PF18085">
    <property type="entry name" value="Mak_N_cap"/>
    <property type="match status" value="1"/>
</dbReference>
<proteinExistence type="predicted"/>
<keyword evidence="3" id="KW-0418">Kinase</keyword>
<dbReference type="RefSeq" id="WP_121228161.1">
    <property type="nucleotide sequence ID" value="NZ_JBIUBA010000075.1"/>
</dbReference>
<protein>
    <recommendedName>
        <fullName evidence="5">Maltokinase N-terminal cap domain-containing protein</fullName>
    </recommendedName>
</protein>
<evidence type="ECO:0000259" key="5">
    <source>
        <dbReference type="Pfam" id="PF18085"/>
    </source>
</evidence>
<keyword evidence="4" id="KW-0067">ATP-binding</keyword>
<accession>A0A495XM60</accession>
<keyword evidence="2" id="KW-0547">Nucleotide-binding</keyword>
<evidence type="ECO:0000256" key="3">
    <source>
        <dbReference type="ARBA" id="ARBA00022777"/>
    </source>
</evidence>
<dbReference type="InterPro" id="IPR040999">
    <property type="entry name" value="Mak_N_cap"/>
</dbReference>
<name>A0A495XM60_9PSEU</name>
<evidence type="ECO:0000256" key="2">
    <source>
        <dbReference type="ARBA" id="ARBA00022741"/>
    </source>
</evidence>
<reference evidence="6 7" key="1">
    <citation type="submission" date="2018-10" db="EMBL/GenBank/DDBJ databases">
        <title>Sequencing the genomes of 1000 actinobacteria strains.</title>
        <authorList>
            <person name="Klenk H.-P."/>
        </authorList>
    </citation>
    <scope>NUCLEOTIDE SEQUENCE [LARGE SCALE GENOMIC DNA]</scope>
    <source>
        <strain evidence="6 7">DSM 43911</strain>
    </source>
</reference>
<dbReference type="Proteomes" id="UP000272729">
    <property type="component" value="Unassembled WGS sequence"/>
</dbReference>
<evidence type="ECO:0000313" key="7">
    <source>
        <dbReference type="Proteomes" id="UP000272729"/>
    </source>
</evidence>
<dbReference type="AlphaFoldDB" id="A0A495XM60"/>
<keyword evidence="7" id="KW-1185">Reference proteome</keyword>
<dbReference type="OrthoDB" id="3787729at2"/>
<evidence type="ECO:0000256" key="4">
    <source>
        <dbReference type="ARBA" id="ARBA00022840"/>
    </source>
</evidence>